<dbReference type="EMBL" id="QFZK01000009">
    <property type="protein sequence ID" value="RFO96243.1"/>
    <property type="molecule type" value="Genomic_DNA"/>
</dbReference>
<dbReference type="NCBIfam" id="TIGR03357">
    <property type="entry name" value="VI_zyme"/>
    <property type="match status" value="1"/>
</dbReference>
<dbReference type="OrthoDB" id="119583at2"/>
<dbReference type="InterPro" id="IPR007048">
    <property type="entry name" value="IraD/Gp25-like"/>
</dbReference>
<dbReference type="PANTHER" id="PTHR38595">
    <property type="entry name" value="CYTOPLASMIC PROTEIN-RELATED"/>
    <property type="match status" value="1"/>
</dbReference>
<keyword evidence="3" id="KW-1185">Reference proteome</keyword>
<sequence>MNVRDNTLANPGPAAPPGRPLQVFQGGLHPGARLLPSAVSATSRRSERRYLPTLFDRLCDDAPSESVEAPEAYASSRSQMRQIVQRDLALLLNTTDQSDLIDSARYPEAARSTINYGVPALAGGYLSEKKWADIEAMIRRAILRFEPRLMPETLVVRPLQKELTSAHYNVLTFEISGHIQMQPYPLEFTVQSQVDLETNRIALQHST</sequence>
<evidence type="ECO:0000313" key="2">
    <source>
        <dbReference type="EMBL" id="RFO96243.1"/>
    </source>
</evidence>
<dbReference type="Pfam" id="PF04965">
    <property type="entry name" value="GPW_gp25"/>
    <property type="match status" value="1"/>
</dbReference>
<dbReference type="SUPFAM" id="SSF160719">
    <property type="entry name" value="gpW/gp25-like"/>
    <property type="match status" value="1"/>
</dbReference>
<dbReference type="AlphaFoldDB" id="A0A3E1RAE7"/>
<name>A0A3E1RAE7_9BURK</name>
<dbReference type="Proteomes" id="UP000260665">
    <property type="component" value="Unassembled WGS sequence"/>
</dbReference>
<gene>
    <name evidence="2" type="primary">tssE</name>
    <name evidence="2" type="ORF">DIC66_14700</name>
</gene>
<dbReference type="InterPro" id="IPR053176">
    <property type="entry name" value="T6SS_TssE1-like"/>
</dbReference>
<evidence type="ECO:0000259" key="1">
    <source>
        <dbReference type="Pfam" id="PF04965"/>
    </source>
</evidence>
<dbReference type="PANTHER" id="PTHR38595:SF1">
    <property type="entry name" value="TYPE VI SECRETION SYSTEM COMPONENT TSSE1"/>
    <property type="match status" value="1"/>
</dbReference>
<evidence type="ECO:0000313" key="3">
    <source>
        <dbReference type="Proteomes" id="UP000260665"/>
    </source>
</evidence>
<protein>
    <submittedName>
        <fullName evidence="2">Type VI secretion system baseplate subunit TssE</fullName>
    </submittedName>
</protein>
<dbReference type="InterPro" id="IPR017737">
    <property type="entry name" value="TssE1-like"/>
</dbReference>
<reference evidence="2 3" key="1">
    <citation type="submission" date="2018-05" db="EMBL/GenBank/DDBJ databases">
        <title>Rhodoferax soyangensis sp.nov., isolated from an oligotrophic freshwater lake.</title>
        <authorList>
            <person name="Park M."/>
        </authorList>
    </citation>
    <scope>NUCLEOTIDE SEQUENCE [LARGE SCALE GENOMIC DNA]</scope>
    <source>
        <strain evidence="2 3">IMCC26218</strain>
    </source>
</reference>
<proteinExistence type="predicted"/>
<organism evidence="2 3">
    <name type="scientific">Rhodoferax lacus</name>
    <dbReference type="NCBI Taxonomy" id="2184758"/>
    <lineage>
        <taxon>Bacteria</taxon>
        <taxon>Pseudomonadati</taxon>
        <taxon>Pseudomonadota</taxon>
        <taxon>Betaproteobacteria</taxon>
        <taxon>Burkholderiales</taxon>
        <taxon>Comamonadaceae</taxon>
        <taxon>Rhodoferax</taxon>
    </lineage>
</organism>
<feature type="domain" description="IraD/Gp25-like" evidence="1">
    <location>
        <begin position="79"/>
        <end position="183"/>
    </location>
</feature>
<comment type="caution">
    <text evidence="2">The sequence shown here is derived from an EMBL/GenBank/DDBJ whole genome shotgun (WGS) entry which is preliminary data.</text>
</comment>
<accession>A0A3E1RAE7</accession>